<feature type="domain" description="RNase H type-1" evidence="1">
    <location>
        <begin position="59"/>
        <end position="151"/>
    </location>
</feature>
<proteinExistence type="predicted"/>
<dbReference type="GO" id="GO:0004523">
    <property type="term" value="F:RNA-DNA hybrid ribonuclease activity"/>
    <property type="evidence" value="ECO:0007669"/>
    <property type="project" value="InterPro"/>
</dbReference>
<dbReference type="Gene3D" id="3.30.420.10">
    <property type="entry name" value="Ribonuclease H-like superfamily/Ribonuclease H"/>
    <property type="match status" value="1"/>
</dbReference>
<accession>A0A371EJ96</accession>
<dbReference type="EMBL" id="QJKJ01013576">
    <property type="protein sequence ID" value="RDX66138.1"/>
    <property type="molecule type" value="Genomic_DNA"/>
</dbReference>
<evidence type="ECO:0000313" key="3">
    <source>
        <dbReference type="Proteomes" id="UP000257109"/>
    </source>
</evidence>
<comment type="caution">
    <text evidence="2">The sequence shown here is derived from an EMBL/GenBank/DDBJ whole genome shotgun (WGS) entry which is preliminary data.</text>
</comment>
<dbReference type="InterPro" id="IPR012337">
    <property type="entry name" value="RNaseH-like_sf"/>
</dbReference>
<dbReference type="PANTHER" id="PTHR48475">
    <property type="entry name" value="RIBONUCLEASE H"/>
    <property type="match status" value="1"/>
</dbReference>
<protein>
    <recommendedName>
        <fullName evidence="1">RNase H type-1 domain-containing protein</fullName>
    </recommendedName>
</protein>
<dbReference type="Proteomes" id="UP000257109">
    <property type="component" value="Unassembled WGS sequence"/>
</dbReference>
<name>A0A371EJ96_MUCPR</name>
<dbReference type="SUPFAM" id="SSF53098">
    <property type="entry name" value="Ribonuclease H-like"/>
    <property type="match status" value="1"/>
</dbReference>
<dbReference type="OrthoDB" id="2016287at2759"/>
<dbReference type="AlphaFoldDB" id="A0A371EJ96"/>
<dbReference type="CDD" id="cd09279">
    <property type="entry name" value="RNase_HI_like"/>
    <property type="match status" value="1"/>
</dbReference>
<keyword evidence="3" id="KW-1185">Reference proteome</keyword>
<gene>
    <name evidence="2" type="ORF">CR513_55126</name>
</gene>
<dbReference type="InterPro" id="IPR002156">
    <property type="entry name" value="RNaseH_domain"/>
</dbReference>
<evidence type="ECO:0000259" key="1">
    <source>
        <dbReference type="Pfam" id="PF13456"/>
    </source>
</evidence>
<dbReference type="GO" id="GO:0003676">
    <property type="term" value="F:nucleic acid binding"/>
    <property type="evidence" value="ECO:0007669"/>
    <property type="project" value="InterPro"/>
</dbReference>
<dbReference type="InterPro" id="IPR036397">
    <property type="entry name" value="RNaseH_sf"/>
</dbReference>
<dbReference type="PANTHER" id="PTHR48475:SF2">
    <property type="entry name" value="RIBONUCLEASE H"/>
    <property type="match status" value="1"/>
</dbReference>
<organism evidence="2 3">
    <name type="scientific">Mucuna pruriens</name>
    <name type="common">Velvet bean</name>
    <name type="synonym">Dolichos pruriens</name>
    <dbReference type="NCBI Taxonomy" id="157652"/>
    <lineage>
        <taxon>Eukaryota</taxon>
        <taxon>Viridiplantae</taxon>
        <taxon>Streptophyta</taxon>
        <taxon>Embryophyta</taxon>
        <taxon>Tracheophyta</taxon>
        <taxon>Spermatophyta</taxon>
        <taxon>Magnoliopsida</taxon>
        <taxon>eudicotyledons</taxon>
        <taxon>Gunneridae</taxon>
        <taxon>Pentapetalae</taxon>
        <taxon>rosids</taxon>
        <taxon>fabids</taxon>
        <taxon>Fabales</taxon>
        <taxon>Fabaceae</taxon>
        <taxon>Papilionoideae</taxon>
        <taxon>50 kb inversion clade</taxon>
        <taxon>NPAAA clade</taxon>
        <taxon>indigoferoid/millettioid clade</taxon>
        <taxon>Phaseoleae</taxon>
        <taxon>Mucuna</taxon>
    </lineage>
</organism>
<evidence type="ECO:0000313" key="2">
    <source>
        <dbReference type="EMBL" id="RDX66138.1"/>
    </source>
</evidence>
<sequence>MKATLTLTITSRRLWLYFQRGHIKAQVLGDFIIELAPIGQGSSNGREWFLFVDRASNQKGSGVGIILEGLDESLCFEFKANNNQVEYEALLAGIKLVEELGAHILMAKSDSKLVIGQVNADYLARDPQLIKYWNKVMKQATLFEKFILLHVLCLDTEKAKYVIREVHKGMCRSHIGGRALASKVARAGGYY</sequence>
<reference evidence="2" key="1">
    <citation type="submission" date="2018-05" db="EMBL/GenBank/DDBJ databases">
        <title>Draft genome of Mucuna pruriens seed.</title>
        <authorList>
            <person name="Nnadi N.E."/>
            <person name="Vos R."/>
            <person name="Hasami M.H."/>
            <person name="Devisetty U.K."/>
            <person name="Aguiy J.C."/>
        </authorList>
    </citation>
    <scope>NUCLEOTIDE SEQUENCE [LARGE SCALE GENOMIC DNA]</scope>
    <source>
        <strain evidence="2">JCA_2017</strain>
    </source>
</reference>
<feature type="non-terminal residue" evidence="2">
    <location>
        <position position="1"/>
    </location>
</feature>
<dbReference type="Pfam" id="PF13456">
    <property type="entry name" value="RVT_3"/>
    <property type="match status" value="1"/>
</dbReference>